<evidence type="ECO:0000259" key="3">
    <source>
        <dbReference type="PROSITE" id="PS51186"/>
    </source>
</evidence>
<gene>
    <name evidence="4" type="ORF">DWX41_08140</name>
</gene>
<dbReference type="EMBL" id="QVIA01000007">
    <property type="protein sequence ID" value="RGC33029.1"/>
    <property type="molecule type" value="Genomic_DNA"/>
</dbReference>
<dbReference type="InterPro" id="IPR000182">
    <property type="entry name" value="GNAT_dom"/>
</dbReference>
<dbReference type="PANTHER" id="PTHR43420">
    <property type="entry name" value="ACETYLTRANSFERASE"/>
    <property type="match status" value="1"/>
</dbReference>
<dbReference type="Gene3D" id="3.40.630.30">
    <property type="match status" value="1"/>
</dbReference>
<name>A0A3E2WZK3_9FIRM</name>
<accession>A0A3E2WZK3</accession>
<dbReference type="Proteomes" id="UP000261111">
    <property type="component" value="Unassembled WGS sequence"/>
</dbReference>
<dbReference type="SUPFAM" id="SSF55729">
    <property type="entry name" value="Acyl-CoA N-acyltransferases (Nat)"/>
    <property type="match status" value="1"/>
</dbReference>
<dbReference type="InterPro" id="IPR050680">
    <property type="entry name" value="YpeA/RimI_acetyltransf"/>
</dbReference>
<dbReference type="CDD" id="cd04301">
    <property type="entry name" value="NAT_SF"/>
    <property type="match status" value="1"/>
</dbReference>
<reference evidence="4 5" key="1">
    <citation type="submission" date="2018-08" db="EMBL/GenBank/DDBJ databases">
        <title>A genome reference for cultivated species of the human gut microbiota.</title>
        <authorList>
            <person name="Zou Y."/>
            <person name="Xue W."/>
            <person name="Luo G."/>
        </authorList>
    </citation>
    <scope>NUCLEOTIDE SEQUENCE [LARGE SCALE GENOMIC DNA]</scope>
    <source>
        <strain evidence="4 5">AF19-21</strain>
    </source>
</reference>
<sequence length="153" mass="18293">MKEIIAYKLSFKDALDYHNDILCIPFQEKYWDEYMQIYNECFYEMRKDLEIEPINYYSNYSQMSDKINNTFIYLQNGVIAGAVTCFDNEIDDLIVRKSFQRLGIGQKLLLWGMNHIKEQGYNDIDLHVAEWNQSAIKLYLKTGFNITKKEKIR</sequence>
<dbReference type="RefSeq" id="WP_025656997.1">
    <property type="nucleotide sequence ID" value="NZ_QVIA01000007.1"/>
</dbReference>
<proteinExistence type="predicted"/>
<evidence type="ECO:0000256" key="2">
    <source>
        <dbReference type="ARBA" id="ARBA00023315"/>
    </source>
</evidence>
<dbReference type="AlphaFoldDB" id="A0A3E2WZK3"/>
<dbReference type="Pfam" id="PF00583">
    <property type="entry name" value="Acetyltransf_1"/>
    <property type="match status" value="1"/>
</dbReference>
<dbReference type="InterPro" id="IPR016181">
    <property type="entry name" value="Acyl_CoA_acyltransferase"/>
</dbReference>
<evidence type="ECO:0000313" key="5">
    <source>
        <dbReference type="Proteomes" id="UP000261111"/>
    </source>
</evidence>
<evidence type="ECO:0000313" key="4">
    <source>
        <dbReference type="EMBL" id="RGC33029.1"/>
    </source>
</evidence>
<feature type="domain" description="N-acetyltransferase" evidence="3">
    <location>
        <begin position="21"/>
        <end position="153"/>
    </location>
</feature>
<organism evidence="4 5">
    <name type="scientific">Hungatella hathewayi</name>
    <dbReference type="NCBI Taxonomy" id="154046"/>
    <lineage>
        <taxon>Bacteria</taxon>
        <taxon>Bacillati</taxon>
        <taxon>Bacillota</taxon>
        <taxon>Clostridia</taxon>
        <taxon>Lachnospirales</taxon>
        <taxon>Lachnospiraceae</taxon>
        <taxon>Hungatella</taxon>
    </lineage>
</organism>
<keyword evidence="2" id="KW-0012">Acyltransferase</keyword>
<comment type="caution">
    <text evidence="4">The sequence shown here is derived from an EMBL/GenBank/DDBJ whole genome shotgun (WGS) entry which is preliminary data.</text>
</comment>
<evidence type="ECO:0000256" key="1">
    <source>
        <dbReference type="ARBA" id="ARBA00022679"/>
    </source>
</evidence>
<dbReference type="GO" id="GO:0016747">
    <property type="term" value="F:acyltransferase activity, transferring groups other than amino-acyl groups"/>
    <property type="evidence" value="ECO:0007669"/>
    <property type="project" value="InterPro"/>
</dbReference>
<dbReference type="GeneID" id="93334684"/>
<dbReference type="PROSITE" id="PS51186">
    <property type="entry name" value="GNAT"/>
    <property type="match status" value="1"/>
</dbReference>
<keyword evidence="1 4" id="KW-0808">Transferase</keyword>
<protein>
    <submittedName>
        <fullName evidence="4">GNAT family N-acetyltransferase</fullName>
    </submittedName>
</protein>